<evidence type="ECO:0000313" key="8">
    <source>
        <dbReference type="EMBL" id="CAD6197404.1"/>
    </source>
</evidence>
<name>A0A8S1HN38_9PELO</name>
<keyword evidence="1 4" id="KW-0479">Metal-binding</keyword>
<evidence type="ECO:0000256" key="3">
    <source>
        <dbReference type="ARBA" id="ARBA00023038"/>
    </source>
</evidence>
<dbReference type="AlphaFoldDB" id="A0A8S1HN38"/>
<evidence type="ECO:0000256" key="2">
    <source>
        <dbReference type="ARBA" id="ARBA00022833"/>
    </source>
</evidence>
<feature type="domain" description="PDZ" evidence="7">
    <location>
        <begin position="379"/>
        <end position="461"/>
    </location>
</feature>
<feature type="compositionally biased region" description="Basic and acidic residues" evidence="5">
    <location>
        <begin position="562"/>
        <end position="578"/>
    </location>
</feature>
<protein>
    <submittedName>
        <fullName evidence="8">Uncharacterized protein</fullName>
    </submittedName>
</protein>
<dbReference type="GO" id="GO:0001725">
    <property type="term" value="C:stress fiber"/>
    <property type="evidence" value="ECO:0007669"/>
    <property type="project" value="TreeGrafter"/>
</dbReference>
<feature type="compositionally biased region" description="Basic and acidic residues" evidence="5">
    <location>
        <begin position="879"/>
        <end position="888"/>
    </location>
</feature>
<dbReference type="OrthoDB" id="15627at2759"/>
<dbReference type="InterPro" id="IPR001478">
    <property type="entry name" value="PDZ"/>
</dbReference>
<feature type="region of interest" description="Disordered" evidence="5">
    <location>
        <begin position="101"/>
        <end position="191"/>
    </location>
</feature>
<feature type="compositionally biased region" description="Polar residues" evidence="5">
    <location>
        <begin position="316"/>
        <end position="328"/>
    </location>
</feature>
<dbReference type="GO" id="GO:0051893">
    <property type="term" value="P:regulation of focal adhesion assembly"/>
    <property type="evidence" value="ECO:0007669"/>
    <property type="project" value="TreeGrafter"/>
</dbReference>
<feature type="compositionally biased region" description="Polar residues" evidence="5">
    <location>
        <begin position="108"/>
        <end position="123"/>
    </location>
</feature>
<sequence>METDEKVQHFLQLLYNEFGEDVSSIGVNMLRGPGQKASDPFQFVAGRGGDLLAEDAKNVISIAHQQKSQREKILEVNRAQASKSGEQESWQDDLDTWRKKRKDRLSSEKSLGSEPTTPTTRQTCLAEPFLHRKERDEILTISNETDHNDSGIENRTTESPSTSIDFSPRSADLISPKSGDIPHSPSYGERPAKLDQVVIPLSYSQKSLLKNGPEKDYSTARNDTEPNFYEENKRIIETRPYMPVISTKVEATFPQPIPRDRVKPFVSQAAANLRDSEKSEHIDMTVELNREQKATVTASKFPRPEHSSSVERPLHSNHSLSTPNVNGMTSSSTASLSESPTRNLRASSSGRIYRAVDIPFDESPASYFPNKNSDEGMFTLAIEMGSQPVHKGIGMTAGRKEGRAIVESVIVGSPADRAGLLVGDVLVAINGEPLAGKSSSFINELVREAANAAHSRIRIQRAPVYRSTSSLSLNKQNSPAFDKARSNFVDSPTFGSYAEFKRNHSRSSRDSTSTRSSREYNSLPRASSNQLYDRQRDTSLSSYRTARETFANNSIKSLTSRNGRDPDYRVTSLEERGNPGKLTDFVPEVDREPESRDSHTSRGEYEEPRLIRNYDLPAKTVSLTKEESTREASATLKRSTLPRNGPRKGENLYYDEDISTEDVKPPREFRSCSPACRRISKEEEVFQRSRQVDDFIPYGEDRLSTRRYGRQFFSTSDLRSGTPRISFEKDDCDHYEDMHRRRDFYTVGSYRNLPPRARSTDSRVYWDSDVSDVSHRFYDRHGNFVGRRQDGETDIEIRRDYARRHNPIEESRDWRDVINQQRQPAPGMALDRRAIEAASAPLGNLPTYISRRIEESRRAESEERLRPQTEKLPAAATETYERNEYNRYEKHEDFPSTNLLSSHSRGLHSHLEKSTYERKEEHVVAVSGKHKCAHCNEELGRGAAMIVESLNLFYHLNCFRCYVCNTSLGSGTAGADVRVRESRLHCQSCYNNERVRKP</sequence>
<dbReference type="PANTHER" id="PTHR15551">
    <property type="entry name" value="LIM DOMAIN ONLY 7"/>
    <property type="match status" value="1"/>
</dbReference>
<feature type="compositionally biased region" description="Polar residues" evidence="5">
    <location>
        <begin position="524"/>
        <end position="538"/>
    </location>
</feature>
<feature type="compositionally biased region" description="Basic and acidic residues" evidence="5">
    <location>
        <begin position="588"/>
        <end position="608"/>
    </location>
</feature>
<keyword evidence="3 4" id="KW-0440">LIM domain</keyword>
<gene>
    <name evidence="8" type="ORF">CAUJ_LOCUS13313</name>
</gene>
<evidence type="ECO:0000256" key="1">
    <source>
        <dbReference type="ARBA" id="ARBA00022723"/>
    </source>
</evidence>
<proteinExistence type="predicted"/>
<dbReference type="PANTHER" id="PTHR15551:SF3">
    <property type="entry name" value="LIM AND CALPONIN HOMOLOGY DOMAINS-CONTAINING PROTEIN 1"/>
    <property type="match status" value="1"/>
</dbReference>
<evidence type="ECO:0000256" key="5">
    <source>
        <dbReference type="SAM" id="MobiDB-lite"/>
    </source>
</evidence>
<comment type="caution">
    <text evidence="8">The sequence shown here is derived from an EMBL/GenBank/DDBJ whole genome shotgun (WGS) entry which is preliminary data.</text>
</comment>
<reference evidence="8" key="1">
    <citation type="submission" date="2020-10" db="EMBL/GenBank/DDBJ databases">
        <authorList>
            <person name="Kikuchi T."/>
        </authorList>
    </citation>
    <scope>NUCLEOTIDE SEQUENCE</scope>
    <source>
        <strain evidence="8">NKZ352</strain>
    </source>
</reference>
<dbReference type="Pfam" id="PF17820">
    <property type="entry name" value="PDZ_6"/>
    <property type="match status" value="1"/>
</dbReference>
<keyword evidence="9" id="KW-1185">Reference proteome</keyword>
<accession>A0A8S1HN38</accession>
<dbReference type="Gene3D" id="2.10.110.10">
    <property type="entry name" value="Cysteine Rich Protein"/>
    <property type="match status" value="1"/>
</dbReference>
<evidence type="ECO:0000313" key="9">
    <source>
        <dbReference type="Proteomes" id="UP000835052"/>
    </source>
</evidence>
<feature type="region of interest" description="Disordered" evidence="5">
    <location>
        <begin position="623"/>
        <end position="652"/>
    </location>
</feature>
<dbReference type="Proteomes" id="UP000835052">
    <property type="component" value="Unassembled WGS sequence"/>
</dbReference>
<feature type="compositionally biased region" description="Basic and acidic residues" evidence="5">
    <location>
        <begin position="302"/>
        <end position="314"/>
    </location>
</feature>
<feature type="compositionally biased region" description="Basic and acidic residues" evidence="5">
    <location>
        <begin position="129"/>
        <end position="156"/>
    </location>
</feature>
<dbReference type="Pfam" id="PF00412">
    <property type="entry name" value="LIM"/>
    <property type="match status" value="1"/>
</dbReference>
<feature type="domain" description="LIM zinc-binding" evidence="6">
    <location>
        <begin position="930"/>
        <end position="996"/>
    </location>
</feature>
<feature type="compositionally biased region" description="Low complexity" evidence="5">
    <location>
        <begin position="329"/>
        <end position="341"/>
    </location>
</feature>
<dbReference type="SMART" id="SM00132">
    <property type="entry name" value="LIM"/>
    <property type="match status" value="1"/>
</dbReference>
<dbReference type="InterPro" id="IPR001781">
    <property type="entry name" value="Znf_LIM"/>
</dbReference>
<feature type="region of interest" description="Disordered" evidence="5">
    <location>
        <begin position="291"/>
        <end position="347"/>
    </location>
</feature>
<dbReference type="InterPro" id="IPR036034">
    <property type="entry name" value="PDZ_sf"/>
</dbReference>
<dbReference type="EMBL" id="CAJGYM010000093">
    <property type="protein sequence ID" value="CAD6197404.1"/>
    <property type="molecule type" value="Genomic_DNA"/>
</dbReference>
<evidence type="ECO:0000256" key="4">
    <source>
        <dbReference type="PROSITE-ProRule" id="PRU00125"/>
    </source>
</evidence>
<feature type="region of interest" description="Disordered" evidence="5">
    <location>
        <begin position="500"/>
        <end position="538"/>
    </location>
</feature>
<keyword evidence="2 4" id="KW-0862">Zinc</keyword>
<feature type="region of interest" description="Disordered" evidence="5">
    <location>
        <begin position="856"/>
        <end position="888"/>
    </location>
</feature>
<dbReference type="PROSITE" id="PS00478">
    <property type="entry name" value="LIM_DOMAIN_1"/>
    <property type="match status" value="1"/>
</dbReference>
<dbReference type="GO" id="GO:0051496">
    <property type="term" value="P:positive regulation of stress fiber assembly"/>
    <property type="evidence" value="ECO:0007669"/>
    <property type="project" value="TreeGrafter"/>
</dbReference>
<feature type="compositionally biased region" description="Basic and acidic residues" evidence="5">
    <location>
        <begin position="856"/>
        <end position="869"/>
    </location>
</feature>
<evidence type="ECO:0000259" key="7">
    <source>
        <dbReference type="PROSITE" id="PS50106"/>
    </source>
</evidence>
<dbReference type="GO" id="GO:0046872">
    <property type="term" value="F:metal ion binding"/>
    <property type="evidence" value="ECO:0007669"/>
    <property type="project" value="UniProtKB-KW"/>
</dbReference>
<organism evidence="8 9">
    <name type="scientific">Caenorhabditis auriculariae</name>
    <dbReference type="NCBI Taxonomy" id="2777116"/>
    <lineage>
        <taxon>Eukaryota</taxon>
        <taxon>Metazoa</taxon>
        <taxon>Ecdysozoa</taxon>
        <taxon>Nematoda</taxon>
        <taxon>Chromadorea</taxon>
        <taxon>Rhabditida</taxon>
        <taxon>Rhabditina</taxon>
        <taxon>Rhabditomorpha</taxon>
        <taxon>Rhabditoidea</taxon>
        <taxon>Rhabditidae</taxon>
        <taxon>Peloderinae</taxon>
        <taxon>Caenorhabditis</taxon>
    </lineage>
</organism>
<evidence type="ECO:0000259" key="6">
    <source>
        <dbReference type="PROSITE" id="PS50023"/>
    </source>
</evidence>
<dbReference type="InterPro" id="IPR041489">
    <property type="entry name" value="PDZ_6"/>
</dbReference>
<dbReference type="PROSITE" id="PS50023">
    <property type="entry name" value="LIM_DOMAIN_2"/>
    <property type="match status" value="1"/>
</dbReference>
<dbReference type="GO" id="GO:0032034">
    <property type="term" value="F:myosin II head/neck binding"/>
    <property type="evidence" value="ECO:0007669"/>
    <property type="project" value="TreeGrafter"/>
</dbReference>
<dbReference type="PROSITE" id="PS50106">
    <property type="entry name" value="PDZ"/>
    <property type="match status" value="1"/>
</dbReference>
<dbReference type="Gene3D" id="2.30.42.10">
    <property type="match status" value="1"/>
</dbReference>
<dbReference type="CDD" id="cd08368">
    <property type="entry name" value="LIM"/>
    <property type="match status" value="1"/>
</dbReference>
<feature type="region of interest" description="Disordered" evidence="5">
    <location>
        <begin position="554"/>
        <end position="608"/>
    </location>
</feature>
<dbReference type="SMART" id="SM00228">
    <property type="entry name" value="PDZ"/>
    <property type="match status" value="1"/>
</dbReference>
<dbReference type="SUPFAM" id="SSF50156">
    <property type="entry name" value="PDZ domain-like"/>
    <property type="match status" value="1"/>
</dbReference>